<organism evidence="1 2">
    <name type="scientific">Maccoyibacter intestinihominis</name>
    <dbReference type="NCBI Taxonomy" id="3133499"/>
    <lineage>
        <taxon>Bacteria</taxon>
        <taxon>Bacillati</taxon>
        <taxon>Bacillota</taxon>
        <taxon>Clostridia</taxon>
        <taxon>Lachnospirales</taxon>
        <taxon>Lachnospiraceae</taxon>
        <taxon>Maccoyibacter</taxon>
    </lineage>
</organism>
<dbReference type="SUPFAM" id="SSF54506">
    <property type="entry name" value="Diaminopimelate epimerase-like"/>
    <property type="match status" value="1"/>
</dbReference>
<dbReference type="EMBL" id="JBBMEX010000007">
    <property type="protein sequence ID" value="MEQ2557885.1"/>
    <property type="molecule type" value="Genomic_DNA"/>
</dbReference>
<name>A0ABV1HDU3_9FIRM</name>
<reference evidence="1 2" key="1">
    <citation type="submission" date="2024-03" db="EMBL/GenBank/DDBJ databases">
        <title>Human intestinal bacterial collection.</title>
        <authorList>
            <person name="Pauvert C."/>
            <person name="Hitch T.C.A."/>
            <person name="Clavel T."/>
        </authorList>
    </citation>
    <scope>NUCLEOTIDE SEQUENCE [LARGE SCALE GENOMIC DNA]</scope>
    <source>
        <strain evidence="1 2">CLA-AA-H185</strain>
    </source>
</reference>
<proteinExistence type="predicted"/>
<keyword evidence="2" id="KW-1185">Reference proteome</keyword>
<dbReference type="Gene3D" id="3.10.310.10">
    <property type="entry name" value="Diaminopimelate Epimerase, Chain A, domain 1"/>
    <property type="match status" value="1"/>
</dbReference>
<comment type="caution">
    <text evidence="1">The sequence shown here is derived from an EMBL/GenBank/DDBJ whole genome shotgun (WGS) entry which is preliminary data.</text>
</comment>
<accession>A0ABV1HDU3</accession>
<protein>
    <recommendedName>
        <fullName evidence="3">Diaminopimelate epimerase</fullName>
    </recommendedName>
</protein>
<dbReference type="RefSeq" id="WP_177963010.1">
    <property type="nucleotide sequence ID" value="NZ_JBBMEX010000007.1"/>
</dbReference>
<evidence type="ECO:0000313" key="1">
    <source>
        <dbReference type="EMBL" id="MEQ2557885.1"/>
    </source>
</evidence>
<gene>
    <name evidence="1" type="ORF">WMO43_08395</name>
</gene>
<sequence length="136" mass="15578">METITLKKYRGRGNNYLILDPNKNDIHLQERNIEMLCKRNFGSNAVGLLYGPILDDGKIVVRMYDKSGREAEQYEGGICVFAKYLLDDGYIKDDEFVLADEQGGVEMHFFNKDMAHFLTGGIKETESYTIAENFFS</sequence>
<evidence type="ECO:0008006" key="3">
    <source>
        <dbReference type="Google" id="ProtNLM"/>
    </source>
</evidence>
<dbReference type="Proteomes" id="UP001454489">
    <property type="component" value="Unassembled WGS sequence"/>
</dbReference>
<evidence type="ECO:0000313" key="2">
    <source>
        <dbReference type="Proteomes" id="UP001454489"/>
    </source>
</evidence>